<dbReference type="EMBL" id="MNCJ02000316">
    <property type="protein sequence ID" value="KAF5822449.1"/>
    <property type="molecule type" value="Genomic_DNA"/>
</dbReference>
<gene>
    <name evidence="1" type="ORF">HanXRQr2_Chr01g0026631</name>
</gene>
<organism evidence="1 2">
    <name type="scientific">Helianthus annuus</name>
    <name type="common">Common sunflower</name>
    <dbReference type="NCBI Taxonomy" id="4232"/>
    <lineage>
        <taxon>Eukaryota</taxon>
        <taxon>Viridiplantae</taxon>
        <taxon>Streptophyta</taxon>
        <taxon>Embryophyta</taxon>
        <taxon>Tracheophyta</taxon>
        <taxon>Spermatophyta</taxon>
        <taxon>Magnoliopsida</taxon>
        <taxon>eudicotyledons</taxon>
        <taxon>Gunneridae</taxon>
        <taxon>Pentapetalae</taxon>
        <taxon>asterids</taxon>
        <taxon>campanulids</taxon>
        <taxon>Asterales</taxon>
        <taxon>Asteraceae</taxon>
        <taxon>Asteroideae</taxon>
        <taxon>Heliantheae alliance</taxon>
        <taxon>Heliantheae</taxon>
        <taxon>Helianthus</taxon>
    </lineage>
</organism>
<dbReference type="AlphaFoldDB" id="A0A9K3JVT1"/>
<name>A0A9K3JVT1_HELAN</name>
<protein>
    <submittedName>
        <fullName evidence="1">Uncharacterized protein</fullName>
    </submittedName>
</protein>
<accession>A0A9K3JVT1</accession>
<reference evidence="1" key="2">
    <citation type="submission" date="2020-06" db="EMBL/GenBank/DDBJ databases">
        <title>Helianthus annuus Genome sequencing and assembly Release 2.</title>
        <authorList>
            <person name="Gouzy J."/>
            <person name="Langlade N."/>
            <person name="Munos S."/>
        </authorList>
    </citation>
    <scope>NUCLEOTIDE SEQUENCE</scope>
    <source>
        <tissue evidence="1">Leaves</tissue>
    </source>
</reference>
<keyword evidence="2" id="KW-1185">Reference proteome</keyword>
<sequence>MSLTRLSVGSQLTPYQLVQQSVPVHVLSMPKYGSVRPDLNASNASRSAGVQEVTTATVAARSTTATVTASFIFCFL</sequence>
<dbReference type="Gramene" id="mRNA:HanXRQr2_Chr01g0026631">
    <property type="protein sequence ID" value="CDS:HanXRQr2_Chr01g0026631.1"/>
    <property type="gene ID" value="HanXRQr2_Chr01g0026631"/>
</dbReference>
<evidence type="ECO:0000313" key="2">
    <source>
        <dbReference type="Proteomes" id="UP000215914"/>
    </source>
</evidence>
<reference evidence="1" key="1">
    <citation type="journal article" date="2017" name="Nature">
        <title>The sunflower genome provides insights into oil metabolism, flowering and Asterid evolution.</title>
        <authorList>
            <person name="Badouin H."/>
            <person name="Gouzy J."/>
            <person name="Grassa C.J."/>
            <person name="Murat F."/>
            <person name="Staton S.E."/>
            <person name="Cottret L."/>
            <person name="Lelandais-Briere C."/>
            <person name="Owens G.L."/>
            <person name="Carrere S."/>
            <person name="Mayjonade B."/>
            <person name="Legrand L."/>
            <person name="Gill N."/>
            <person name="Kane N.C."/>
            <person name="Bowers J.E."/>
            <person name="Hubner S."/>
            <person name="Bellec A."/>
            <person name="Berard A."/>
            <person name="Berges H."/>
            <person name="Blanchet N."/>
            <person name="Boniface M.C."/>
            <person name="Brunel D."/>
            <person name="Catrice O."/>
            <person name="Chaidir N."/>
            <person name="Claudel C."/>
            <person name="Donnadieu C."/>
            <person name="Faraut T."/>
            <person name="Fievet G."/>
            <person name="Helmstetter N."/>
            <person name="King M."/>
            <person name="Knapp S.J."/>
            <person name="Lai Z."/>
            <person name="Le Paslier M.C."/>
            <person name="Lippi Y."/>
            <person name="Lorenzon L."/>
            <person name="Mandel J.R."/>
            <person name="Marage G."/>
            <person name="Marchand G."/>
            <person name="Marquand E."/>
            <person name="Bret-Mestries E."/>
            <person name="Morien E."/>
            <person name="Nambeesan S."/>
            <person name="Nguyen T."/>
            <person name="Pegot-Espagnet P."/>
            <person name="Pouilly N."/>
            <person name="Raftis F."/>
            <person name="Sallet E."/>
            <person name="Schiex T."/>
            <person name="Thomas J."/>
            <person name="Vandecasteele C."/>
            <person name="Vares D."/>
            <person name="Vear F."/>
            <person name="Vautrin S."/>
            <person name="Crespi M."/>
            <person name="Mangin B."/>
            <person name="Burke J.M."/>
            <person name="Salse J."/>
            <person name="Munos S."/>
            <person name="Vincourt P."/>
            <person name="Rieseberg L.H."/>
            <person name="Langlade N.B."/>
        </authorList>
    </citation>
    <scope>NUCLEOTIDE SEQUENCE</scope>
    <source>
        <tissue evidence="1">Leaves</tissue>
    </source>
</reference>
<dbReference type="Proteomes" id="UP000215914">
    <property type="component" value="Unassembled WGS sequence"/>
</dbReference>
<comment type="caution">
    <text evidence="1">The sequence shown here is derived from an EMBL/GenBank/DDBJ whole genome shotgun (WGS) entry which is preliminary data.</text>
</comment>
<proteinExistence type="predicted"/>
<evidence type="ECO:0000313" key="1">
    <source>
        <dbReference type="EMBL" id="KAF5822449.1"/>
    </source>
</evidence>